<dbReference type="EMBL" id="FOXQ01000008">
    <property type="protein sequence ID" value="SFQ30611.1"/>
    <property type="molecule type" value="Genomic_DNA"/>
</dbReference>
<dbReference type="STRING" id="1465490.SAMN05444277_108141"/>
<sequence>MIRNISWNDYIVTVAIGLAMYYLFISLRYYSAEIKNLLSGKQKIKFRIARNSIGNNQREFVEPDIDINSSFTGTTDNEFDEVEQLIERLKTVIAGASRRKLIPQELKQYLGLVLKEYPSLRYSPLRSSINELIISECQKYGAVTLREEEAELLWKEAV</sequence>
<organism evidence="2 3">
    <name type="scientific">Parafilimonas terrae</name>
    <dbReference type="NCBI Taxonomy" id="1465490"/>
    <lineage>
        <taxon>Bacteria</taxon>
        <taxon>Pseudomonadati</taxon>
        <taxon>Bacteroidota</taxon>
        <taxon>Chitinophagia</taxon>
        <taxon>Chitinophagales</taxon>
        <taxon>Chitinophagaceae</taxon>
        <taxon>Parafilimonas</taxon>
    </lineage>
</organism>
<dbReference type="Proteomes" id="UP000199031">
    <property type="component" value="Unassembled WGS sequence"/>
</dbReference>
<dbReference type="OrthoDB" id="800022at2"/>
<keyword evidence="1" id="KW-0812">Transmembrane</keyword>
<gene>
    <name evidence="2" type="ORF">SAMN05444277_108141</name>
</gene>
<dbReference type="AlphaFoldDB" id="A0A1I5XF70"/>
<accession>A0A1I5XF70</accession>
<dbReference type="RefSeq" id="WP_090659576.1">
    <property type="nucleotide sequence ID" value="NZ_FOXQ01000008.1"/>
</dbReference>
<name>A0A1I5XF70_9BACT</name>
<evidence type="ECO:0000313" key="2">
    <source>
        <dbReference type="EMBL" id="SFQ30611.1"/>
    </source>
</evidence>
<keyword evidence="1" id="KW-1133">Transmembrane helix</keyword>
<keyword evidence="1" id="KW-0472">Membrane</keyword>
<keyword evidence="3" id="KW-1185">Reference proteome</keyword>
<proteinExistence type="predicted"/>
<evidence type="ECO:0000313" key="3">
    <source>
        <dbReference type="Proteomes" id="UP000199031"/>
    </source>
</evidence>
<protein>
    <submittedName>
        <fullName evidence="2">Uncharacterized protein</fullName>
    </submittedName>
</protein>
<feature type="transmembrane region" description="Helical" evidence="1">
    <location>
        <begin position="12"/>
        <end position="31"/>
    </location>
</feature>
<evidence type="ECO:0000256" key="1">
    <source>
        <dbReference type="SAM" id="Phobius"/>
    </source>
</evidence>
<reference evidence="2 3" key="1">
    <citation type="submission" date="2016-10" db="EMBL/GenBank/DDBJ databases">
        <authorList>
            <person name="de Groot N.N."/>
        </authorList>
    </citation>
    <scope>NUCLEOTIDE SEQUENCE [LARGE SCALE GENOMIC DNA]</scope>
    <source>
        <strain evidence="2 3">DSM 28286</strain>
    </source>
</reference>